<evidence type="ECO:0000256" key="11">
    <source>
        <dbReference type="ARBA" id="ARBA00023004"/>
    </source>
</evidence>
<keyword evidence="5 13" id="KW-0349">Heme</keyword>
<keyword evidence="6" id="KW-0679">Respiratory chain</keyword>
<dbReference type="EMBL" id="WTVA01000004">
    <property type="protein sequence ID" value="MZR22587.1"/>
    <property type="molecule type" value="Genomic_DNA"/>
</dbReference>
<feature type="domain" description="Cytochrome c" evidence="17">
    <location>
        <begin position="48"/>
        <end position="181"/>
    </location>
</feature>
<comment type="similarity">
    <text evidence="2">Belongs to the cytochrome c family.</text>
</comment>
<dbReference type="InterPro" id="IPR021157">
    <property type="entry name" value="Cyt_c1_TM_anchor_C"/>
</dbReference>
<evidence type="ECO:0000256" key="10">
    <source>
        <dbReference type="ARBA" id="ARBA00022989"/>
    </source>
</evidence>
<dbReference type="Gene3D" id="1.20.5.100">
    <property type="entry name" value="Cytochrome c1, transmembrane anchor, C-terminal"/>
    <property type="match status" value="1"/>
</dbReference>
<feature type="compositionally biased region" description="Basic and acidic residues" evidence="14">
    <location>
        <begin position="104"/>
        <end position="113"/>
    </location>
</feature>
<dbReference type="Pfam" id="PF02167">
    <property type="entry name" value="Cytochrom_C1"/>
    <property type="match status" value="1"/>
</dbReference>
<dbReference type="InterPro" id="IPR002326">
    <property type="entry name" value="Cyt_c1"/>
</dbReference>
<feature type="binding site" description="covalent" evidence="13">
    <location>
        <position position="184"/>
    </location>
    <ligand>
        <name>heme c</name>
        <dbReference type="ChEBI" id="CHEBI:61717"/>
    </ligand>
</feature>
<gene>
    <name evidence="18" type="ORF">GQF03_09600</name>
</gene>
<feature type="chain" id="PRO_5032441393" description="Cytochrome c1" evidence="16">
    <location>
        <begin position="25"/>
        <end position="255"/>
    </location>
</feature>
<evidence type="ECO:0000256" key="16">
    <source>
        <dbReference type="SAM" id="SignalP"/>
    </source>
</evidence>
<dbReference type="GO" id="GO:0046872">
    <property type="term" value="F:metal ion binding"/>
    <property type="evidence" value="ECO:0007669"/>
    <property type="project" value="UniProtKB-KW"/>
</dbReference>
<evidence type="ECO:0000256" key="9">
    <source>
        <dbReference type="ARBA" id="ARBA00022982"/>
    </source>
</evidence>
<dbReference type="InterPro" id="IPR009056">
    <property type="entry name" value="Cyt_c-like_dom"/>
</dbReference>
<dbReference type="GO" id="GO:0020037">
    <property type="term" value="F:heme binding"/>
    <property type="evidence" value="ECO:0007669"/>
    <property type="project" value="InterPro"/>
</dbReference>
<evidence type="ECO:0000256" key="5">
    <source>
        <dbReference type="ARBA" id="ARBA00022617"/>
    </source>
</evidence>
<dbReference type="Gene3D" id="1.10.760.10">
    <property type="entry name" value="Cytochrome c-like domain"/>
    <property type="match status" value="1"/>
</dbReference>
<keyword evidence="16" id="KW-0732">Signal</keyword>
<keyword evidence="10 15" id="KW-1133">Transmembrane helix</keyword>
<protein>
    <recommendedName>
        <fullName evidence="3">Cytochrome c1</fullName>
    </recommendedName>
</protein>
<sequence length="255" mass="27427">MRKLLTSLSISVVVSLLSLGSAQAAGDAVELKSVSWKHGGLFGTYDRAAAQRGLQVYREVCAGCHGLGLVAFRTLADLGFSEEEIKALAAESEFVDGPDGDGEMFERPGKPSDKFPSPFPNEQAARASNGGAYPPDLSLITKARAHGDDYLYSLLTGYTDVPADFTLAEGMNYNAYFAGHQIAMPSPLSDDAVEYADGTPATVDQMAKDVTVFLAWAAEPKLEQRKSVGLKVILFLLILAAVFYAVKRKVWSDLH</sequence>
<evidence type="ECO:0000256" key="8">
    <source>
        <dbReference type="ARBA" id="ARBA00022723"/>
    </source>
</evidence>
<organism evidence="18 19">
    <name type="scientific">Sneathiella chungangensis</name>
    <dbReference type="NCBI Taxonomy" id="1418234"/>
    <lineage>
        <taxon>Bacteria</taxon>
        <taxon>Pseudomonadati</taxon>
        <taxon>Pseudomonadota</taxon>
        <taxon>Alphaproteobacteria</taxon>
        <taxon>Sneathiellales</taxon>
        <taxon>Sneathiellaceae</taxon>
        <taxon>Sneathiella</taxon>
    </lineage>
</organism>
<evidence type="ECO:0000256" key="7">
    <source>
        <dbReference type="ARBA" id="ARBA00022692"/>
    </source>
</evidence>
<evidence type="ECO:0000256" key="2">
    <source>
        <dbReference type="ARBA" id="ARBA00006488"/>
    </source>
</evidence>
<feature type="binding site" description="covalent" evidence="13">
    <location>
        <position position="65"/>
    </location>
    <ligand>
        <name>heme c</name>
        <dbReference type="ChEBI" id="CHEBI:61717"/>
    </ligand>
</feature>
<feature type="binding site" description="covalent" evidence="13">
    <location>
        <position position="64"/>
    </location>
    <ligand>
        <name>heme c</name>
        <dbReference type="ChEBI" id="CHEBI:61717"/>
    </ligand>
</feature>
<evidence type="ECO:0000313" key="18">
    <source>
        <dbReference type="EMBL" id="MZR22587.1"/>
    </source>
</evidence>
<dbReference type="PANTHER" id="PTHR10266:SF3">
    <property type="entry name" value="CYTOCHROME C1, HEME PROTEIN, MITOCHONDRIAL"/>
    <property type="match status" value="1"/>
</dbReference>
<dbReference type="SUPFAM" id="SSF81496">
    <property type="entry name" value="Cytochrome c1 subunit of cytochrome bc1 complex (Ubiquinol-cytochrome c reductase), transmembrane anchor"/>
    <property type="match status" value="1"/>
</dbReference>
<dbReference type="Proteomes" id="UP000445696">
    <property type="component" value="Unassembled WGS sequence"/>
</dbReference>
<evidence type="ECO:0000256" key="12">
    <source>
        <dbReference type="ARBA" id="ARBA00023136"/>
    </source>
</evidence>
<comment type="cofactor">
    <cofactor evidence="13">
        <name>heme c</name>
        <dbReference type="ChEBI" id="CHEBI:61717"/>
    </cofactor>
    <text evidence="13">Binds 1 heme c group covalently per subunit.</text>
</comment>
<keyword evidence="8 13" id="KW-0479">Metal-binding</keyword>
<dbReference type="FunFam" id="1.10.760.10:FF:000011">
    <property type="entry name" value="Cytochrome c1, putative"/>
    <property type="match status" value="1"/>
</dbReference>
<dbReference type="InterPro" id="IPR036909">
    <property type="entry name" value="Cyt_c-like_dom_sf"/>
</dbReference>
<proteinExistence type="inferred from homology"/>
<dbReference type="AlphaFoldDB" id="A0A845MH45"/>
<dbReference type="OrthoDB" id="9808471at2"/>
<evidence type="ECO:0000256" key="13">
    <source>
        <dbReference type="PIRSR" id="PIRSR602326-1"/>
    </source>
</evidence>
<feature type="transmembrane region" description="Helical" evidence="15">
    <location>
        <begin position="228"/>
        <end position="246"/>
    </location>
</feature>
<keyword evidence="7 15" id="KW-0812">Transmembrane</keyword>
<name>A0A845MH45_9PROT</name>
<evidence type="ECO:0000256" key="1">
    <source>
        <dbReference type="ARBA" id="ARBA00004370"/>
    </source>
</evidence>
<feature type="region of interest" description="Disordered" evidence="14">
    <location>
        <begin position="98"/>
        <end position="132"/>
    </location>
</feature>
<accession>A0A845MH45</accession>
<keyword evidence="9" id="KW-0249">Electron transport</keyword>
<dbReference type="GO" id="GO:0009055">
    <property type="term" value="F:electron transfer activity"/>
    <property type="evidence" value="ECO:0007669"/>
    <property type="project" value="InterPro"/>
</dbReference>
<evidence type="ECO:0000256" key="3">
    <source>
        <dbReference type="ARBA" id="ARBA00016165"/>
    </source>
</evidence>
<feature type="binding site" description="covalent" evidence="13">
    <location>
        <position position="61"/>
    </location>
    <ligand>
        <name>heme c</name>
        <dbReference type="ChEBI" id="CHEBI:61717"/>
    </ligand>
</feature>
<evidence type="ECO:0000256" key="14">
    <source>
        <dbReference type="SAM" id="MobiDB-lite"/>
    </source>
</evidence>
<evidence type="ECO:0000256" key="4">
    <source>
        <dbReference type="ARBA" id="ARBA00022448"/>
    </source>
</evidence>
<evidence type="ECO:0000256" key="15">
    <source>
        <dbReference type="SAM" id="Phobius"/>
    </source>
</evidence>
<dbReference type="PROSITE" id="PS51007">
    <property type="entry name" value="CYTC"/>
    <property type="match status" value="1"/>
</dbReference>
<dbReference type="RefSeq" id="WP_161339048.1">
    <property type="nucleotide sequence ID" value="NZ_JBHSDG010000004.1"/>
</dbReference>
<evidence type="ECO:0000259" key="17">
    <source>
        <dbReference type="PROSITE" id="PS51007"/>
    </source>
</evidence>
<feature type="signal peptide" evidence="16">
    <location>
        <begin position="1"/>
        <end position="24"/>
    </location>
</feature>
<keyword evidence="12 15" id="KW-0472">Membrane</keyword>
<evidence type="ECO:0000313" key="19">
    <source>
        <dbReference type="Proteomes" id="UP000445696"/>
    </source>
</evidence>
<dbReference type="GO" id="GO:0016020">
    <property type="term" value="C:membrane"/>
    <property type="evidence" value="ECO:0007669"/>
    <property type="project" value="UniProtKB-SubCell"/>
</dbReference>
<comment type="caution">
    <text evidence="18">The sequence shown here is derived from an EMBL/GenBank/DDBJ whole genome shotgun (WGS) entry which is preliminary data.</text>
</comment>
<reference evidence="18 19" key="1">
    <citation type="journal article" date="2014" name="Int. J. Syst. Evol. Microbiol.">
        <title>Sneathiella chungangensis sp. nov., isolated from a marine sand, and emended description of the genus Sneathiella.</title>
        <authorList>
            <person name="Siamphan C."/>
            <person name="Kim H."/>
            <person name="Lee J.S."/>
            <person name="Kim W."/>
        </authorList>
    </citation>
    <scope>NUCLEOTIDE SEQUENCE [LARGE SCALE GENOMIC DNA]</scope>
    <source>
        <strain evidence="18 19">KCTC 32476</strain>
    </source>
</reference>
<keyword evidence="4" id="KW-0813">Transport</keyword>
<comment type="subcellular location">
    <subcellularLocation>
        <location evidence="1">Membrane</location>
    </subcellularLocation>
</comment>
<keyword evidence="11 13" id="KW-0408">Iron</keyword>
<keyword evidence="19" id="KW-1185">Reference proteome</keyword>
<evidence type="ECO:0000256" key="6">
    <source>
        <dbReference type="ARBA" id="ARBA00022660"/>
    </source>
</evidence>
<dbReference type="SUPFAM" id="SSF46626">
    <property type="entry name" value="Cytochrome c"/>
    <property type="match status" value="1"/>
</dbReference>
<dbReference type="PANTHER" id="PTHR10266">
    <property type="entry name" value="CYTOCHROME C1"/>
    <property type="match status" value="1"/>
</dbReference>
<dbReference type="PRINTS" id="PR00603">
    <property type="entry name" value="CYTOCHROMEC1"/>
</dbReference>